<accession>A0ABT8TAI0</accession>
<protein>
    <submittedName>
        <fullName evidence="2">Diguanylate cyclase</fullName>
    </submittedName>
</protein>
<dbReference type="SUPFAM" id="SSF53850">
    <property type="entry name" value="Periplasmic binding protein-like II"/>
    <property type="match status" value="1"/>
</dbReference>
<gene>
    <name evidence="2" type="ORF">QWI16_02975</name>
</gene>
<sequence>MTFSFWGKCIAVALVSCLWAPVLAESESSGQQAVLTVRYPQYAGDDIVFQRQVNYFVSLLTLALEKSGRPFELHPVPGGAVSDRRNSRNLDTGFYDVNWMHSNPDREATLQAVYIPLFKGLAGWRLLLISENAEPAFQKGVSLTKLKTLRAGLGQDWPDTSYMKANGFSVVTSINRDSLISMLVSDRVDYVSRSVVEIWDELEAHSDKRVAAACCVALHYPSAFYFFTNRDNHALSQALSTGLNAAIADGSFDRVFNEFYGEALSRARLGSRAVYHLDIPWETATMPLHRPELWYQPE</sequence>
<evidence type="ECO:0000256" key="1">
    <source>
        <dbReference type="SAM" id="SignalP"/>
    </source>
</evidence>
<comment type="caution">
    <text evidence="2">The sequence shown here is derived from an EMBL/GenBank/DDBJ whole genome shotgun (WGS) entry which is preliminary data.</text>
</comment>
<name>A0ABT8TAI0_9GAMM</name>
<keyword evidence="3" id="KW-1185">Reference proteome</keyword>
<dbReference type="EMBL" id="JAULRT010000032">
    <property type="protein sequence ID" value="MDO3381119.1"/>
    <property type="molecule type" value="Genomic_DNA"/>
</dbReference>
<dbReference type="Proteomes" id="UP001168380">
    <property type="component" value="Unassembled WGS sequence"/>
</dbReference>
<organism evidence="2 3">
    <name type="scientific">Gilvimarinus algae</name>
    <dbReference type="NCBI Taxonomy" id="3058037"/>
    <lineage>
        <taxon>Bacteria</taxon>
        <taxon>Pseudomonadati</taxon>
        <taxon>Pseudomonadota</taxon>
        <taxon>Gammaproteobacteria</taxon>
        <taxon>Cellvibrionales</taxon>
        <taxon>Cellvibrionaceae</taxon>
        <taxon>Gilvimarinus</taxon>
    </lineage>
</organism>
<dbReference type="Gene3D" id="3.40.190.10">
    <property type="entry name" value="Periplasmic binding protein-like II"/>
    <property type="match status" value="1"/>
</dbReference>
<feature type="chain" id="PRO_5046470197" evidence="1">
    <location>
        <begin position="25"/>
        <end position="298"/>
    </location>
</feature>
<evidence type="ECO:0000313" key="3">
    <source>
        <dbReference type="Proteomes" id="UP001168380"/>
    </source>
</evidence>
<proteinExistence type="predicted"/>
<evidence type="ECO:0000313" key="2">
    <source>
        <dbReference type="EMBL" id="MDO3381119.1"/>
    </source>
</evidence>
<keyword evidence="1" id="KW-0732">Signal</keyword>
<dbReference type="RefSeq" id="WP_302711245.1">
    <property type="nucleotide sequence ID" value="NZ_JAULRT010000032.1"/>
</dbReference>
<reference evidence="2" key="1">
    <citation type="submission" date="2023-07" db="EMBL/GenBank/DDBJ databases">
        <title>Gilvimarinus algae sp. nov., isolated from the surface of Kelp.</title>
        <authorList>
            <person name="Sun Y.Y."/>
            <person name="Gong Y."/>
            <person name="Du Z.J."/>
        </authorList>
    </citation>
    <scope>NUCLEOTIDE SEQUENCE</scope>
    <source>
        <strain evidence="2">SDUM040014</strain>
    </source>
</reference>
<feature type="signal peptide" evidence="1">
    <location>
        <begin position="1"/>
        <end position="24"/>
    </location>
</feature>